<dbReference type="PROSITE" id="PS51219">
    <property type="entry name" value="DPCK"/>
    <property type="match status" value="1"/>
</dbReference>
<keyword evidence="4 8" id="KW-0547">Nucleotide-binding</keyword>
<keyword evidence="5 8" id="KW-0418">Kinase</keyword>
<evidence type="ECO:0000256" key="2">
    <source>
        <dbReference type="ARBA" id="ARBA00022490"/>
    </source>
</evidence>
<dbReference type="GO" id="GO:0005524">
    <property type="term" value="F:ATP binding"/>
    <property type="evidence" value="ECO:0007669"/>
    <property type="project" value="UniProtKB-UniRule"/>
</dbReference>
<dbReference type="CDD" id="cd02022">
    <property type="entry name" value="DPCK"/>
    <property type="match status" value="1"/>
</dbReference>
<dbReference type="Gene3D" id="3.40.50.300">
    <property type="entry name" value="P-loop containing nucleotide triphosphate hydrolases"/>
    <property type="match status" value="1"/>
</dbReference>
<dbReference type="UniPathway" id="UPA00241">
    <property type="reaction ID" value="UER00356"/>
</dbReference>
<dbReference type="AlphaFoldDB" id="A0A7C4RPZ6"/>
<comment type="caution">
    <text evidence="10">The sequence shown here is derived from an EMBL/GenBank/DDBJ whole genome shotgun (WGS) entry which is preliminary data.</text>
</comment>
<evidence type="ECO:0000313" key="10">
    <source>
        <dbReference type="EMBL" id="HGU31751.1"/>
    </source>
</evidence>
<evidence type="ECO:0000256" key="3">
    <source>
        <dbReference type="ARBA" id="ARBA00022679"/>
    </source>
</evidence>
<dbReference type="EC" id="2.7.1.24" evidence="8 9"/>
<name>A0A7C4RPZ6_9BACT</name>
<comment type="function">
    <text evidence="8">Catalyzes the phosphorylation of the 3'-hydroxyl group of dephosphocoenzyme A to form coenzyme A.</text>
</comment>
<protein>
    <recommendedName>
        <fullName evidence="8 9">Dephospho-CoA kinase</fullName>
        <ecNumber evidence="8 9">2.7.1.24</ecNumber>
    </recommendedName>
    <alternativeName>
        <fullName evidence="8">Dephosphocoenzyme A kinase</fullName>
    </alternativeName>
</protein>
<dbReference type="EMBL" id="DSUH01000062">
    <property type="protein sequence ID" value="HGU31751.1"/>
    <property type="molecule type" value="Genomic_DNA"/>
</dbReference>
<dbReference type="GO" id="GO:0005737">
    <property type="term" value="C:cytoplasm"/>
    <property type="evidence" value="ECO:0007669"/>
    <property type="project" value="UniProtKB-SubCell"/>
</dbReference>
<dbReference type="SUPFAM" id="SSF52540">
    <property type="entry name" value="P-loop containing nucleoside triphosphate hydrolases"/>
    <property type="match status" value="1"/>
</dbReference>
<dbReference type="InterPro" id="IPR001977">
    <property type="entry name" value="Depp_CoAkinase"/>
</dbReference>
<organism evidence="10">
    <name type="scientific">Desulfatirhabdium butyrativorans</name>
    <dbReference type="NCBI Taxonomy" id="340467"/>
    <lineage>
        <taxon>Bacteria</taxon>
        <taxon>Pseudomonadati</taxon>
        <taxon>Thermodesulfobacteriota</taxon>
        <taxon>Desulfobacteria</taxon>
        <taxon>Desulfobacterales</taxon>
        <taxon>Desulfatirhabdiaceae</taxon>
        <taxon>Desulfatirhabdium</taxon>
    </lineage>
</organism>
<evidence type="ECO:0000256" key="4">
    <source>
        <dbReference type="ARBA" id="ARBA00022741"/>
    </source>
</evidence>
<dbReference type="HAMAP" id="MF_00376">
    <property type="entry name" value="Dephospho_CoA_kinase"/>
    <property type="match status" value="1"/>
</dbReference>
<dbReference type="FunFam" id="3.40.50.300:FF:000991">
    <property type="entry name" value="Dephospho-CoA kinase"/>
    <property type="match status" value="1"/>
</dbReference>
<dbReference type="PANTHER" id="PTHR10695:SF46">
    <property type="entry name" value="BIFUNCTIONAL COENZYME A SYNTHASE-RELATED"/>
    <property type="match status" value="1"/>
</dbReference>
<dbReference type="InterPro" id="IPR027417">
    <property type="entry name" value="P-loop_NTPase"/>
</dbReference>
<accession>A0A7C4RPZ6</accession>
<evidence type="ECO:0000256" key="7">
    <source>
        <dbReference type="ARBA" id="ARBA00022993"/>
    </source>
</evidence>
<evidence type="ECO:0000256" key="6">
    <source>
        <dbReference type="ARBA" id="ARBA00022840"/>
    </source>
</evidence>
<gene>
    <name evidence="8" type="primary">coaE</name>
    <name evidence="10" type="ORF">ENS29_02720</name>
</gene>
<dbReference type="GO" id="GO:0015937">
    <property type="term" value="P:coenzyme A biosynthetic process"/>
    <property type="evidence" value="ECO:0007669"/>
    <property type="project" value="UniProtKB-UniRule"/>
</dbReference>
<comment type="similarity">
    <text evidence="1 8">Belongs to the CoaE family.</text>
</comment>
<evidence type="ECO:0000256" key="9">
    <source>
        <dbReference type="NCBIfam" id="TIGR00152"/>
    </source>
</evidence>
<keyword evidence="2 8" id="KW-0963">Cytoplasm</keyword>
<comment type="subcellular location">
    <subcellularLocation>
        <location evidence="8">Cytoplasm</location>
    </subcellularLocation>
</comment>
<keyword evidence="7 8" id="KW-0173">Coenzyme A biosynthesis</keyword>
<comment type="catalytic activity">
    <reaction evidence="8">
        <text>3'-dephospho-CoA + ATP = ADP + CoA + H(+)</text>
        <dbReference type="Rhea" id="RHEA:18245"/>
        <dbReference type="ChEBI" id="CHEBI:15378"/>
        <dbReference type="ChEBI" id="CHEBI:30616"/>
        <dbReference type="ChEBI" id="CHEBI:57287"/>
        <dbReference type="ChEBI" id="CHEBI:57328"/>
        <dbReference type="ChEBI" id="CHEBI:456216"/>
        <dbReference type="EC" id="2.7.1.24"/>
    </reaction>
</comment>
<feature type="binding site" evidence="8">
    <location>
        <begin position="11"/>
        <end position="16"/>
    </location>
    <ligand>
        <name>ATP</name>
        <dbReference type="ChEBI" id="CHEBI:30616"/>
    </ligand>
</feature>
<evidence type="ECO:0000256" key="8">
    <source>
        <dbReference type="HAMAP-Rule" id="MF_00376"/>
    </source>
</evidence>
<keyword evidence="3 8" id="KW-0808">Transferase</keyword>
<dbReference type="Pfam" id="PF01121">
    <property type="entry name" value="CoaE"/>
    <property type="match status" value="1"/>
</dbReference>
<sequence length="209" mass="23152">MLVVGLTGGIATGKSTVSRMLADLGARIVDADRIARRVVEPGLPAWQGIVDAFGKAVLLPDGTIDRVALGERVFSDPDAKKRIDTIVHPFVFEAMAEAIQRIEADDPSAIVILDVPLLIESGMHRHLPEVLLVYAPESVQMERLMKRDGFDAEQAMARIRSQMPIDEKRFYATIVIDNSHSIDETARQVEEAFTYLVRKSKDATLQWNG</sequence>
<proteinExistence type="inferred from homology"/>
<dbReference type="PANTHER" id="PTHR10695">
    <property type="entry name" value="DEPHOSPHO-COA KINASE-RELATED"/>
    <property type="match status" value="1"/>
</dbReference>
<dbReference type="GO" id="GO:0004140">
    <property type="term" value="F:dephospho-CoA kinase activity"/>
    <property type="evidence" value="ECO:0007669"/>
    <property type="project" value="UniProtKB-UniRule"/>
</dbReference>
<dbReference type="NCBIfam" id="TIGR00152">
    <property type="entry name" value="dephospho-CoA kinase"/>
    <property type="match status" value="1"/>
</dbReference>
<reference evidence="10" key="1">
    <citation type="journal article" date="2020" name="mSystems">
        <title>Genome- and Community-Level Interaction Insights into Carbon Utilization and Element Cycling Functions of Hydrothermarchaeota in Hydrothermal Sediment.</title>
        <authorList>
            <person name="Zhou Z."/>
            <person name="Liu Y."/>
            <person name="Xu W."/>
            <person name="Pan J."/>
            <person name="Luo Z.H."/>
            <person name="Li M."/>
        </authorList>
    </citation>
    <scope>NUCLEOTIDE SEQUENCE [LARGE SCALE GENOMIC DNA]</scope>
    <source>
        <strain evidence="10">SpSt-477</strain>
    </source>
</reference>
<comment type="pathway">
    <text evidence="8">Cofactor biosynthesis; coenzyme A biosynthesis; CoA from (R)-pantothenate: step 5/5.</text>
</comment>
<evidence type="ECO:0000256" key="5">
    <source>
        <dbReference type="ARBA" id="ARBA00022777"/>
    </source>
</evidence>
<evidence type="ECO:0000256" key="1">
    <source>
        <dbReference type="ARBA" id="ARBA00009018"/>
    </source>
</evidence>
<keyword evidence="6 8" id="KW-0067">ATP-binding</keyword>